<keyword evidence="4" id="KW-1185">Reference proteome</keyword>
<dbReference type="EMBL" id="BAAAMR010000003">
    <property type="protein sequence ID" value="GAA2121015.1"/>
    <property type="molecule type" value="Genomic_DNA"/>
</dbReference>
<evidence type="ECO:0000313" key="4">
    <source>
        <dbReference type="Proteomes" id="UP001501020"/>
    </source>
</evidence>
<evidence type="ECO:0000259" key="2">
    <source>
        <dbReference type="Pfam" id="PF12172"/>
    </source>
</evidence>
<dbReference type="Gene3D" id="6.10.30.10">
    <property type="match status" value="1"/>
</dbReference>
<name>A0ABP5JVE7_9ACTN</name>
<dbReference type="Pfam" id="PF01796">
    <property type="entry name" value="OB_ChsH2_C"/>
    <property type="match status" value="1"/>
</dbReference>
<protein>
    <recommendedName>
        <fullName evidence="5">Zn-ribbon domain-containing OB-fold protein</fullName>
    </recommendedName>
</protein>
<reference evidence="4" key="1">
    <citation type="journal article" date="2019" name="Int. J. Syst. Evol. Microbiol.">
        <title>The Global Catalogue of Microorganisms (GCM) 10K type strain sequencing project: providing services to taxonomists for standard genome sequencing and annotation.</title>
        <authorList>
            <consortium name="The Broad Institute Genomics Platform"/>
            <consortium name="The Broad Institute Genome Sequencing Center for Infectious Disease"/>
            <person name="Wu L."/>
            <person name="Ma J."/>
        </authorList>
    </citation>
    <scope>NUCLEOTIDE SEQUENCE [LARGE SCALE GENOMIC DNA]</scope>
    <source>
        <strain evidence="4">JCM 13850</strain>
    </source>
</reference>
<evidence type="ECO:0008006" key="5">
    <source>
        <dbReference type="Google" id="ProtNLM"/>
    </source>
</evidence>
<evidence type="ECO:0000259" key="1">
    <source>
        <dbReference type="Pfam" id="PF01796"/>
    </source>
</evidence>
<proteinExistence type="predicted"/>
<dbReference type="SUPFAM" id="SSF50249">
    <property type="entry name" value="Nucleic acid-binding proteins"/>
    <property type="match status" value="1"/>
</dbReference>
<dbReference type="Pfam" id="PF12172">
    <property type="entry name" value="zf-ChsH2"/>
    <property type="match status" value="1"/>
</dbReference>
<evidence type="ECO:0000313" key="3">
    <source>
        <dbReference type="EMBL" id="GAA2121015.1"/>
    </source>
</evidence>
<dbReference type="PANTHER" id="PTHR34075">
    <property type="entry name" value="BLR3430 PROTEIN"/>
    <property type="match status" value="1"/>
</dbReference>
<dbReference type="InterPro" id="IPR052513">
    <property type="entry name" value="Thioester_dehydratase-like"/>
</dbReference>
<sequence length="152" mass="16077">MTMTNQATGRPVPVPDESSSPYWAAAARHVLALARCSRCESLTIPPGQTCPHCGSTDPEFAFVPVSGHGVVRSWTIVRQSFLPGFEADLPFMLVDIELAEQPGLRVIGRLLDGPEAPVRVGAPVDVAFEDVAPGVAVPAFELGAARDAEADE</sequence>
<feature type="domain" description="ChsH2 rubredoxin-like zinc ribbon" evidence="2">
    <location>
        <begin position="23"/>
        <end position="59"/>
    </location>
</feature>
<dbReference type="InterPro" id="IPR002878">
    <property type="entry name" value="ChsH2_C"/>
</dbReference>
<dbReference type="Proteomes" id="UP001501020">
    <property type="component" value="Unassembled WGS sequence"/>
</dbReference>
<dbReference type="PANTHER" id="PTHR34075:SF5">
    <property type="entry name" value="BLR3430 PROTEIN"/>
    <property type="match status" value="1"/>
</dbReference>
<comment type="caution">
    <text evidence="3">The sequence shown here is derived from an EMBL/GenBank/DDBJ whole genome shotgun (WGS) entry which is preliminary data.</text>
</comment>
<dbReference type="InterPro" id="IPR022002">
    <property type="entry name" value="ChsH2_Znr"/>
</dbReference>
<dbReference type="InterPro" id="IPR012340">
    <property type="entry name" value="NA-bd_OB-fold"/>
</dbReference>
<feature type="domain" description="ChsH2 C-terminal OB-fold" evidence="1">
    <location>
        <begin position="63"/>
        <end position="129"/>
    </location>
</feature>
<gene>
    <name evidence="3" type="ORF">GCM10009727_06150</name>
</gene>
<accession>A0ABP5JVE7</accession>
<organism evidence="3 4">
    <name type="scientific">Actinomadura napierensis</name>
    <dbReference type="NCBI Taxonomy" id="267854"/>
    <lineage>
        <taxon>Bacteria</taxon>
        <taxon>Bacillati</taxon>
        <taxon>Actinomycetota</taxon>
        <taxon>Actinomycetes</taxon>
        <taxon>Streptosporangiales</taxon>
        <taxon>Thermomonosporaceae</taxon>
        <taxon>Actinomadura</taxon>
    </lineage>
</organism>